<name>A0AAN8WK83_HALRR</name>
<reference evidence="13 14" key="1">
    <citation type="submission" date="2023-11" db="EMBL/GenBank/DDBJ databases">
        <title>Halocaridina rubra genome assembly.</title>
        <authorList>
            <person name="Smith C."/>
        </authorList>
    </citation>
    <scope>NUCLEOTIDE SEQUENCE [LARGE SCALE GENOMIC DNA]</scope>
    <source>
        <strain evidence="13">EP-1</strain>
        <tissue evidence="13">Whole</tissue>
    </source>
</reference>
<evidence type="ECO:0000313" key="14">
    <source>
        <dbReference type="Proteomes" id="UP001381693"/>
    </source>
</evidence>
<feature type="non-terminal residue" evidence="13">
    <location>
        <position position="183"/>
    </location>
</feature>
<protein>
    <submittedName>
        <fullName evidence="13">Glutamate receptor 2</fullName>
    </submittedName>
</protein>
<comment type="subcellular location">
    <subcellularLocation>
        <location evidence="1">Membrane</location>
        <topology evidence="1">Multi-pass membrane protein</topology>
    </subcellularLocation>
</comment>
<dbReference type="PANTHER" id="PTHR18966">
    <property type="entry name" value="IONOTROPIC GLUTAMATE RECEPTOR"/>
    <property type="match status" value="1"/>
</dbReference>
<gene>
    <name evidence="13" type="primary">GRIA2_2</name>
    <name evidence="13" type="ORF">SK128_015826</name>
</gene>
<evidence type="ECO:0000256" key="3">
    <source>
        <dbReference type="ARBA" id="ARBA00022448"/>
    </source>
</evidence>
<evidence type="ECO:0000256" key="1">
    <source>
        <dbReference type="ARBA" id="ARBA00004141"/>
    </source>
</evidence>
<dbReference type="SMART" id="SM00079">
    <property type="entry name" value="PBPe"/>
    <property type="match status" value="1"/>
</dbReference>
<feature type="non-terminal residue" evidence="13">
    <location>
        <position position="1"/>
    </location>
</feature>
<keyword evidence="9" id="KW-0325">Glycoprotein</keyword>
<dbReference type="EMBL" id="JAXCGZ010020787">
    <property type="protein sequence ID" value="KAK7065441.1"/>
    <property type="molecule type" value="Genomic_DNA"/>
</dbReference>
<evidence type="ECO:0000256" key="4">
    <source>
        <dbReference type="ARBA" id="ARBA00022692"/>
    </source>
</evidence>
<dbReference type="Gene3D" id="3.40.190.10">
    <property type="entry name" value="Periplasmic binding protein-like II"/>
    <property type="match status" value="2"/>
</dbReference>
<proteinExistence type="inferred from homology"/>
<dbReference type="AlphaFoldDB" id="A0AAN8WK83"/>
<accession>A0AAN8WK83</accession>
<keyword evidence="11" id="KW-0407">Ion channel</keyword>
<evidence type="ECO:0000256" key="11">
    <source>
        <dbReference type="ARBA" id="ARBA00023303"/>
    </source>
</evidence>
<evidence type="ECO:0000256" key="6">
    <source>
        <dbReference type="ARBA" id="ARBA00023065"/>
    </source>
</evidence>
<dbReference type="GO" id="GO:0015276">
    <property type="term" value="F:ligand-gated monoatomic ion channel activity"/>
    <property type="evidence" value="ECO:0007669"/>
    <property type="project" value="InterPro"/>
</dbReference>
<comment type="caution">
    <text evidence="13">The sequence shown here is derived from an EMBL/GenBank/DDBJ whole genome shotgun (WGS) entry which is preliminary data.</text>
</comment>
<evidence type="ECO:0000256" key="2">
    <source>
        <dbReference type="ARBA" id="ARBA00008685"/>
    </source>
</evidence>
<dbReference type="Pfam" id="PF00060">
    <property type="entry name" value="Lig_chan"/>
    <property type="match status" value="1"/>
</dbReference>
<dbReference type="FunFam" id="3.40.190.10:FF:000087">
    <property type="entry name" value="glutamate receptor 4 isoform X2"/>
    <property type="match status" value="1"/>
</dbReference>
<keyword evidence="10" id="KW-1071">Ligand-gated ion channel</keyword>
<sequence length="183" mass="20822">STSARLVACVWWFFTLILLSSYTANLAAFLTVKRLISPIQSADDLASQTLIEYGIVQHGAARDFFQHSKISVYSRMWDFMVSRPHVFVSSHEEGVRRLRTSKGRYAFLLDSVKNEFINGQMPCDTIKVGPNLSSNGYGVATPKNSPLRDRLNLAILSLKEEGELARLKRKWWYDRTECGIFNP</sequence>
<keyword evidence="4" id="KW-0812">Transmembrane</keyword>
<evidence type="ECO:0000256" key="7">
    <source>
        <dbReference type="ARBA" id="ARBA00023136"/>
    </source>
</evidence>
<feature type="domain" description="Ionotropic glutamate receptor C-terminal" evidence="12">
    <location>
        <begin position="4"/>
        <end position="174"/>
    </location>
</feature>
<keyword evidence="6" id="KW-0406">Ion transport</keyword>
<evidence type="ECO:0000256" key="10">
    <source>
        <dbReference type="ARBA" id="ARBA00023286"/>
    </source>
</evidence>
<keyword evidence="7" id="KW-0472">Membrane</keyword>
<evidence type="ECO:0000256" key="5">
    <source>
        <dbReference type="ARBA" id="ARBA00022989"/>
    </source>
</evidence>
<evidence type="ECO:0000313" key="13">
    <source>
        <dbReference type="EMBL" id="KAK7065441.1"/>
    </source>
</evidence>
<comment type="similarity">
    <text evidence="2">Belongs to the glutamate-gated ion channel (TC 1.A.10.1) family.</text>
</comment>
<keyword evidence="14" id="KW-1185">Reference proteome</keyword>
<keyword evidence="5" id="KW-1133">Transmembrane helix</keyword>
<organism evidence="13 14">
    <name type="scientific">Halocaridina rubra</name>
    <name type="common">Hawaiian red shrimp</name>
    <dbReference type="NCBI Taxonomy" id="373956"/>
    <lineage>
        <taxon>Eukaryota</taxon>
        <taxon>Metazoa</taxon>
        <taxon>Ecdysozoa</taxon>
        <taxon>Arthropoda</taxon>
        <taxon>Crustacea</taxon>
        <taxon>Multicrustacea</taxon>
        <taxon>Malacostraca</taxon>
        <taxon>Eumalacostraca</taxon>
        <taxon>Eucarida</taxon>
        <taxon>Decapoda</taxon>
        <taxon>Pleocyemata</taxon>
        <taxon>Caridea</taxon>
        <taxon>Atyoidea</taxon>
        <taxon>Atyidae</taxon>
        <taxon>Halocaridina</taxon>
    </lineage>
</organism>
<dbReference type="InterPro" id="IPR015683">
    <property type="entry name" value="Ionotropic_Glu_rcpt"/>
</dbReference>
<dbReference type="InterPro" id="IPR001320">
    <property type="entry name" value="Iontro_rcpt_C"/>
</dbReference>
<dbReference type="GO" id="GO:0016020">
    <property type="term" value="C:membrane"/>
    <property type="evidence" value="ECO:0007669"/>
    <property type="project" value="UniProtKB-SubCell"/>
</dbReference>
<evidence type="ECO:0000256" key="9">
    <source>
        <dbReference type="ARBA" id="ARBA00023180"/>
    </source>
</evidence>
<keyword evidence="3" id="KW-0813">Transport</keyword>
<evidence type="ECO:0000256" key="8">
    <source>
        <dbReference type="ARBA" id="ARBA00023170"/>
    </source>
</evidence>
<keyword evidence="8 13" id="KW-0675">Receptor</keyword>
<evidence type="ECO:0000259" key="12">
    <source>
        <dbReference type="SMART" id="SM00079"/>
    </source>
</evidence>
<dbReference type="Proteomes" id="UP001381693">
    <property type="component" value="Unassembled WGS sequence"/>
</dbReference>
<dbReference type="SUPFAM" id="SSF53850">
    <property type="entry name" value="Periplasmic binding protein-like II"/>
    <property type="match status" value="1"/>
</dbReference>